<dbReference type="Gene3D" id="3.40.30.10">
    <property type="entry name" value="Glutaredoxin"/>
    <property type="match status" value="1"/>
</dbReference>
<dbReference type="EMBL" id="FMYP01000045">
    <property type="protein sequence ID" value="SDC70600.1"/>
    <property type="molecule type" value="Genomic_DNA"/>
</dbReference>
<evidence type="ECO:0000256" key="5">
    <source>
        <dbReference type="ARBA" id="ARBA00023014"/>
    </source>
</evidence>
<dbReference type="PANTHER" id="PTHR43342">
    <property type="entry name" value="NADH-QUINONE OXIDOREDUCTASE, E SUBUNIT"/>
    <property type="match status" value="1"/>
</dbReference>
<dbReference type="CDD" id="cd03064">
    <property type="entry name" value="TRX_Fd_NuoE"/>
    <property type="match status" value="1"/>
</dbReference>
<dbReference type="RefSeq" id="WP_092439244.1">
    <property type="nucleotide sequence ID" value="NZ_FMYP01000045.1"/>
</dbReference>
<evidence type="ECO:0000256" key="2">
    <source>
        <dbReference type="ARBA" id="ARBA00022714"/>
    </source>
</evidence>
<dbReference type="InterPro" id="IPR036249">
    <property type="entry name" value="Thioredoxin-like_sf"/>
</dbReference>
<dbReference type="Proteomes" id="UP000199452">
    <property type="component" value="Unassembled WGS sequence"/>
</dbReference>
<dbReference type="InterPro" id="IPR041921">
    <property type="entry name" value="NuoE_N"/>
</dbReference>
<evidence type="ECO:0000313" key="9">
    <source>
        <dbReference type="Proteomes" id="UP000199452"/>
    </source>
</evidence>
<dbReference type="InterPro" id="IPR002023">
    <property type="entry name" value="NuoE-like"/>
</dbReference>
<organism evidence="8 9">
    <name type="scientific">Williamwhitmania taraxaci</name>
    <dbReference type="NCBI Taxonomy" id="1640674"/>
    <lineage>
        <taxon>Bacteria</taxon>
        <taxon>Pseudomonadati</taxon>
        <taxon>Bacteroidota</taxon>
        <taxon>Bacteroidia</taxon>
        <taxon>Bacteroidales</taxon>
        <taxon>Williamwhitmaniaceae</taxon>
        <taxon>Williamwhitmania</taxon>
    </lineage>
</organism>
<keyword evidence="9" id="KW-1185">Reference proteome</keyword>
<reference evidence="8 9" key="1">
    <citation type="submission" date="2016-09" db="EMBL/GenBank/DDBJ databases">
        <authorList>
            <person name="Capua I."/>
            <person name="De Benedictis P."/>
            <person name="Joannis T."/>
            <person name="Lombin L.H."/>
            <person name="Cattoli G."/>
        </authorList>
    </citation>
    <scope>NUCLEOTIDE SEQUENCE [LARGE SCALE GENOMIC DNA]</scope>
    <source>
        <strain evidence="8 9">A7P-90m</strain>
    </source>
</reference>
<protein>
    <submittedName>
        <fullName evidence="8">NADH-quinone oxidoreductase subunit E</fullName>
    </submittedName>
</protein>
<feature type="binding site" evidence="7">
    <location>
        <position position="118"/>
    </location>
    <ligand>
        <name>[2Fe-2S] cluster</name>
        <dbReference type="ChEBI" id="CHEBI:190135"/>
    </ligand>
</feature>
<evidence type="ECO:0000256" key="6">
    <source>
        <dbReference type="ARBA" id="ARBA00034078"/>
    </source>
</evidence>
<accession>A0A1G6NRI8</accession>
<evidence type="ECO:0000256" key="1">
    <source>
        <dbReference type="ARBA" id="ARBA00010643"/>
    </source>
</evidence>
<dbReference type="OrthoDB" id="9807941at2"/>
<dbReference type="PIRSF" id="PIRSF000216">
    <property type="entry name" value="NADH_DH_24kDa"/>
    <property type="match status" value="1"/>
</dbReference>
<feature type="binding site" evidence="7">
    <location>
        <position position="82"/>
    </location>
    <ligand>
        <name>[2Fe-2S] cluster</name>
        <dbReference type="ChEBI" id="CHEBI:190135"/>
    </ligand>
</feature>
<feature type="binding site" evidence="7">
    <location>
        <position position="122"/>
    </location>
    <ligand>
        <name>[2Fe-2S] cluster</name>
        <dbReference type="ChEBI" id="CHEBI:190135"/>
    </ligand>
</feature>
<evidence type="ECO:0000313" key="8">
    <source>
        <dbReference type="EMBL" id="SDC70600.1"/>
    </source>
</evidence>
<sequence>MTNSNVDAVLEKYLHHGRESLIPILQEIQDDLGYIPESALERVGKILNIPTAKIYGLATFYNQFRFLAKGKYHITLCKGSACHMFGATTLLTQLEKELKIKQGQTTRNGLFSIEVVPCMAACSQAPLISVNGQFYTKLTHDRLKETIESFRNTQ</sequence>
<feature type="binding site" evidence="7">
    <location>
        <position position="77"/>
    </location>
    <ligand>
        <name>[2Fe-2S] cluster</name>
        <dbReference type="ChEBI" id="CHEBI:190135"/>
    </ligand>
</feature>
<keyword evidence="2 7" id="KW-0001">2Fe-2S</keyword>
<comment type="cofactor">
    <cofactor evidence="7">
        <name>[2Fe-2S] cluster</name>
        <dbReference type="ChEBI" id="CHEBI:190135"/>
    </cofactor>
    <text evidence="7">Binds 1 [2Fe-2S] cluster.</text>
</comment>
<dbReference type="InterPro" id="IPR042128">
    <property type="entry name" value="NuoE_dom"/>
</dbReference>
<evidence type="ECO:0000256" key="4">
    <source>
        <dbReference type="ARBA" id="ARBA00023004"/>
    </source>
</evidence>
<dbReference type="SUPFAM" id="SSF52833">
    <property type="entry name" value="Thioredoxin-like"/>
    <property type="match status" value="1"/>
</dbReference>
<evidence type="ECO:0000256" key="7">
    <source>
        <dbReference type="PIRSR" id="PIRSR000216-1"/>
    </source>
</evidence>
<dbReference type="AlphaFoldDB" id="A0A1G6NRI8"/>
<dbReference type="Pfam" id="PF01257">
    <property type="entry name" value="2Fe-2S_thioredx"/>
    <property type="match status" value="1"/>
</dbReference>
<comment type="similarity">
    <text evidence="1">Belongs to the complex I 24 kDa subunit family.</text>
</comment>
<dbReference type="GO" id="GO:0046872">
    <property type="term" value="F:metal ion binding"/>
    <property type="evidence" value="ECO:0007669"/>
    <property type="project" value="UniProtKB-KW"/>
</dbReference>
<dbReference type="InterPro" id="IPR028431">
    <property type="entry name" value="NADP_DH_HndA-like"/>
</dbReference>
<keyword evidence="4 7" id="KW-0408">Iron</keyword>
<dbReference type="GO" id="GO:0051537">
    <property type="term" value="F:2 iron, 2 sulfur cluster binding"/>
    <property type="evidence" value="ECO:0007669"/>
    <property type="project" value="UniProtKB-KW"/>
</dbReference>
<comment type="cofactor">
    <cofactor evidence="6">
        <name>[2Fe-2S] cluster</name>
        <dbReference type="ChEBI" id="CHEBI:190135"/>
    </cofactor>
</comment>
<name>A0A1G6NRI8_9BACT</name>
<evidence type="ECO:0000256" key="3">
    <source>
        <dbReference type="ARBA" id="ARBA00022723"/>
    </source>
</evidence>
<dbReference type="GO" id="GO:0016491">
    <property type="term" value="F:oxidoreductase activity"/>
    <property type="evidence" value="ECO:0007669"/>
    <property type="project" value="InterPro"/>
</dbReference>
<dbReference type="STRING" id="1640674.SAMN05216323_104522"/>
<dbReference type="PANTHER" id="PTHR43342:SF1">
    <property type="entry name" value="BIFURCATING [FEFE] HYDROGENASE GAMMA SUBUNIT"/>
    <property type="match status" value="1"/>
</dbReference>
<dbReference type="Gene3D" id="1.10.10.1590">
    <property type="entry name" value="NADH-quinone oxidoreductase subunit E"/>
    <property type="match status" value="1"/>
</dbReference>
<keyword evidence="3 7" id="KW-0479">Metal-binding</keyword>
<gene>
    <name evidence="8" type="ORF">SAMN05216323_104522</name>
</gene>
<keyword evidence="5 7" id="KW-0411">Iron-sulfur</keyword>
<proteinExistence type="inferred from homology"/>